<proteinExistence type="predicted"/>
<reference evidence="2" key="1">
    <citation type="submission" date="2020-01" db="EMBL/GenBank/DDBJ databases">
        <title>Viral genomes from wild and zoo birds in China.</title>
        <authorList>
            <person name="Zhou R."/>
            <person name="Shan T."/>
            <person name="Yang S."/>
            <person name="Zhang W."/>
        </authorList>
    </citation>
    <scope>NUCLEOTIDE SEQUENCE</scope>
    <source>
        <strain evidence="2">Ltt164hep1</strain>
    </source>
</reference>
<accession>A0A6M3YPI0</accession>
<evidence type="ECO:0000313" key="2">
    <source>
        <dbReference type="EMBL" id="QJI53775.1"/>
    </source>
</evidence>
<evidence type="ECO:0000256" key="1">
    <source>
        <dbReference type="SAM" id="MobiDB-lite"/>
    </source>
</evidence>
<feature type="region of interest" description="Disordered" evidence="1">
    <location>
        <begin position="352"/>
        <end position="374"/>
    </location>
</feature>
<feature type="compositionally biased region" description="Polar residues" evidence="1">
    <location>
        <begin position="355"/>
        <end position="366"/>
    </location>
</feature>
<dbReference type="EMBL" id="MT138029">
    <property type="protein sequence ID" value="QJI53775.1"/>
    <property type="molecule type" value="Genomic_RNA"/>
</dbReference>
<organism evidence="2">
    <name type="scientific">Hepeviridae sp</name>
    <dbReference type="NCBI Taxonomy" id="2715178"/>
    <lineage>
        <taxon>Viruses</taxon>
        <taxon>Riboviria</taxon>
        <taxon>Orthornavirae</taxon>
        <taxon>Kitrinoviricota</taxon>
        <taxon>Alsuviricetes</taxon>
        <taxon>Hepelivirales</taxon>
        <taxon>Hepeviridae</taxon>
    </lineage>
</organism>
<sequence length="500" mass="55106">MPRFNRNNLAPRARIGQRRRGIPGFQRRGILRQSRQPGRFTVNDVWDVAAPTINQGGLNLPIGPDVDSYGGSKFVIDASTYNTYHISSLYFEFIPSQNRFNAKNQIAVWVSSDPAATPPDNDEQIRQQCMAAKGFIFHSEFTFRNWLRVPASIFKNFSTGQGDSAAGTNFQPQGRVFAIPLAGDDTTNWTYGIANIRFRGRLSGPGSYVGGTTRTITDNPYVPERIHNITNWDDNAKRTYIPNIRNTISSDVPTQYVTYYTNATTPTYTFAVSLGDTRGNEEDDSFPSLAGTNYAKITTKEPDSDGQKFYSWNNTAVQWETYDPSSAVYVRVRPDQPLQITSQKQLQPGHFPLYTTESLNSNPTHNQDSEGRDTVNTNNIVLQNQIDDLRTLIEGFKAQQWQVAEESNQQIAGAAFQIVGGGQIDAGNITAAADANADNITNAIKSLDITNHKDNQEIISSLGGVVKSGDAITVDGEITIEGVPPVEGAAQFFPAVIAKI</sequence>
<name>A0A6M3YPI0_9VIRU</name>
<protein>
    <submittedName>
        <fullName evidence="2">Structural protein</fullName>
    </submittedName>
</protein>